<reference evidence="3 4" key="1">
    <citation type="journal article" date="2012" name="Genome Biol.">
        <title>The genome of the polar eukaryotic microalga coccomyxa subellipsoidea reveals traits of cold adaptation.</title>
        <authorList>
            <person name="Blanc G."/>
            <person name="Agarkova I."/>
            <person name="Grimwood J."/>
            <person name="Kuo A."/>
            <person name="Brueggeman A."/>
            <person name="Dunigan D."/>
            <person name="Gurnon J."/>
            <person name="Ladunga I."/>
            <person name="Lindquist E."/>
            <person name="Lucas S."/>
            <person name="Pangilinan J."/>
            <person name="Proschold T."/>
            <person name="Salamov A."/>
            <person name="Schmutz J."/>
            <person name="Weeks D."/>
            <person name="Yamada T."/>
            <person name="Claverie J.M."/>
            <person name="Grigoriev I."/>
            <person name="Van Etten J."/>
            <person name="Lomsadze A."/>
            <person name="Borodovsky M."/>
        </authorList>
    </citation>
    <scope>NUCLEOTIDE SEQUENCE [LARGE SCALE GENOMIC DNA]</scope>
    <source>
        <strain evidence="3 4">C-169</strain>
    </source>
</reference>
<keyword evidence="1" id="KW-0175">Coiled coil</keyword>
<evidence type="ECO:0000313" key="3">
    <source>
        <dbReference type="EMBL" id="EIE19068.1"/>
    </source>
</evidence>
<organism evidence="3 4">
    <name type="scientific">Coccomyxa subellipsoidea (strain C-169)</name>
    <name type="common">Green microalga</name>
    <dbReference type="NCBI Taxonomy" id="574566"/>
    <lineage>
        <taxon>Eukaryota</taxon>
        <taxon>Viridiplantae</taxon>
        <taxon>Chlorophyta</taxon>
        <taxon>core chlorophytes</taxon>
        <taxon>Trebouxiophyceae</taxon>
        <taxon>Trebouxiophyceae incertae sedis</taxon>
        <taxon>Coccomyxaceae</taxon>
        <taxon>Coccomyxa</taxon>
        <taxon>Coccomyxa subellipsoidea</taxon>
    </lineage>
</organism>
<sequence length="402" mass="44527">MDRTSEQRWRRFQNITGDENLGTPRSVDFDIYQSDVLSVAGAATPQTRPRLAVSDYNNIPVHGTTPLTGKQHWTARKPLYDAASTPTTHFTPHQDLQHDSFQTPEPFDVSDGDSSVDAEELEEVQELLAEKDGELSELRERVERLESRRGAKQQLRALDARTLELKAQMEEKQRQIDILKGRRTKRRPILPILANGLAVCEKRATEEAGKLALRALRALNLKPVSPETPETPQPHTPLSSQGDSKSPFYFSPWSFPPVNPAKASMRPLRHVQKGKYVVMAACAASGALAFSLAGERLWLGRVEHRGQDSLKLHYYQQLAGSQNQLAFEPCVDARGYPLIGTEPLTQRSLVAVFDALERPTRGGAGHLPAAAAEEVAKRLRGRSDGSSTDENSPSLASWASPF</sequence>
<feature type="region of interest" description="Disordered" evidence="2">
    <location>
        <begin position="377"/>
        <end position="402"/>
    </location>
</feature>
<feature type="region of interest" description="Disordered" evidence="2">
    <location>
        <begin position="223"/>
        <end position="244"/>
    </location>
</feature>
<gene>
    <name evidence="3" type="ORF">COCSUDRAFT_48999</name>
</gene>
<dbReference type="AlphaFoldDB" id="I0YKZ9"/>
<dbReference type="EMBL" id="AGSI01000020">
    <property type="protein sequence ID" value="EIE19068.1"/>
    <property type="molecule type" value="Genomic_DNA"/>
</dbReference>
<dbReference type="RefSeq" id="XP_005643612.1">
    <property type="nucleotide sequence ID" value="XM_005643555.1"/>
</dbReference>
<dbReference type="OrthoDB" id="10460086at2759"/>
<evidence type="ECO:0000256" key="1">
    <source>
        <dbReference type="SAM" id="Coils"/>
    </source>
</evidence>
<evidence type="ECO:0000256" key="2">
    <source>
        <dbReference type="SAM" id="MobiDB-lite"/>
    </source>
</evidence>
<comment type="caution">
    <text evidence="3">The sequence shown here is derived from an EMBL/GenBank/DDBJ whole genome shotgun (WGS) entry which is preliminary data.</text>
</comment>
<accession>I0YKZ9</accession>
<feature type="compositionally biased region" description="Polar residues" evidence="2">
    <location>
        <begin position="384"/>
        <end position="402"/>
    </location>
</feature>
<feature type="coiled-coil region" evidence="1">
    <location>
        <begin position="121"/>
        <end position="182"/>
    </location>
</feature>
<evidence type="ECO:0000313" key="4">
    <source>
        <dbReference type="Proteomes" id="UP000007264"/>
    </source>
</evidence>
<dbReference type="KEGG" id="csl:COCSUDRAFT_48999"/>
<dbReference type="GeneID" id="17036998"/>
<keyword evidence="4" id="KW-1185">Reference proteome</keyword>
<protein>
    <submittedName>
        <fullName evidence="3">Uncharacterized protein</fullName>
    </submittedName>
</protein>
<proteinExistence type="predicted"/>
<dbReference type="Proteomes" id="UP000007264">
    <property type="component" value="Unassembled WGS sequence"/>
</dbReference>
<name>I0YKZ9_COCSC</name>